<evidence type="ECO:0000256" key="1">
    <source>
        <dbReference type="ARBA" id="ARBA00022679"/>
    </source>
</evidence>
<evidence type="ECO:0000313" key="13">
    <source>
        <dbReference type="EMBL" id="CAB5369226.1"/>
    </source>
</evidence>
<keyword evidence="7" id="KW-0255">Endonuclease</keyword>
<dbReference type="GO" id="GO:0006260">
    <property type="term" value="P:DNA replication"/>
    <property type="evidence" value="ECO:0007669"/>
    <property type="project" value="UniProtKB-KW"/>
</dbReference>
<dbReference type="Pfam" id="PF00799">
    <property type="entry name" value="Gemini_AL1"/>
    <property type="match status" value="1"/>
</dbReference>
<name>A0A916EBC7_9GLOM</name>
<evidence type="ECO:0000256" key="8">
    <source>
        <dbReference type="ARBA" id="ARBA00022801"/>
    </source>
</evidence>
<accession>A0A916EBC7</accession>
<dbReference type="AlphaFoldDB" id="A0A916EBC7"/>
<evidence type="ECO:0000256" key="9">
    <source>
        <dbReference type="ARBA" id="ARBA00023124"/>
    </source>
</evidence>
<dbReference type="EMBL" id="CAGKOT010000026">
    <property type="protein sequence ID" value="CAB5369224.1"/>
    <property type="molecule type" value="Genomic_DNA"/>
</dbReference>
<evidence type="ECO:0000256" key="5">
    <source>
        <dbReference type="ARBA" id="ARBA00022723"/>
    </source>
</evidence>
<keyword evidence="6" id="KW-0547">Nucleotide-binding</keyword>
<dbReference type="GO" id="GO:0000166">
    <property type="term" value="F:nucleotide binding"/>
    <property type="evidence" value="ECO:0007669"/>
    <property type="project" value="UniProtKB-KW"/>
</dbReference>
<keyword evidence="8" id="KW-0378">Hydrolase</keyword>
<protein>
    <recommendedName>
        <fullName evidence="11">CRESS-DNA virus Rep endonuclease domain-containing protein</fullName>
    </recommendedName>
</protein>
<dbReference type="InterPro" id="IPR049912">
    <property type="entry name" value="CRESS_DNA_REP"/>
</dbReference>
<dbReference type="EMBL" id="CAGKOT010000026">
    <property type="protein sequence ID" value="CAB5369226.1"/>
    <property type="molecule type" value="Genomic_DNA"/>
</dbReference>
<dbReference type="GO" id="GO:0016779">
    <property type="term" value="F:nucleotidyltransferase activity"/>
    <property type="evidence" value="ECO:0007669"/>
    <property type="project" value="UniProtKB-KW"/>
</dbReference>
<keyword evidence="10" id="KW-0238">DNA-binding</keyword>
<evidence type="ECO:0000256" key="2">
    <source>
        <dbReference type="ARBA" id="ARBA00022695"/>
    </source>
</evidence>
<dbReference type="GO" id="GO:0046872">
    <property type="term" value="F:metal ion binding"/>
    <property type="evidence" value="ECO:0007669"/>
    <property type="project" value="UniProtKB-KW"/>
</dbReference>
<dbReference type="GO" id="GO:0016787">
    <property type="term" value="F:hydrolase activity"/>
    <property type="evidence" value="ECO:0007669"/>
    <property type="project" value="UniProtKB-KW"/>
</dbReference>
<evidence type="ECO:0000313" key="14">
    <source>
        <dbReference type="Proteomes" id="UP000684084"/>
    </source>
</evidence>
<feature type="domain" description="CRESS-DNA virus Rep endonuclease" evidence="11">
    <location>
        <begin position="28"/>
        <end position="61"/>
    </location>
</feature>
<comment type="caution">
    <text evidence="13">The sequence shown here is derived from an EMBL/GenBank/DDBJ whole genome shotgun (WGS) entry which is preliminary data.</text>
</comment>
<keyword evidence="9" id="KW-0190">Covalent protein-DNA linkage</keyword>
<keyword evidence="3" id="KW-0235">DNA replication</keyword>
<evidence type="ECO:0000256" key="4">
    <source>
        <dbReference type="ARBA" id="ARBA00022722"/>
    </source>
</evidence>
<sequence>MPGRIIELLRFKLDNRRNAIVISGFSAGREAHQEGGFHTHILMKFEKKINVNDANFMDVEDEDWSIIPIFRRYKILKLSLDAGGKKKRKGGFEDDELFEMVKRSRTSEDFLQEANALKPGALLANFHNASKYANWVLPTRLTHHPIGIGQ</sequence>
<proteinExistence type="predicted"/>
<evidence type="ECO:0000259" key="11">
    <source>
        <dbReference type="Pfam" id="PF00799"/>
    </source>
</evidence>
<evidence type="ECO:0000256" key="3">
    <source>
        <dbReference type="ARBA" id="ARBA00022705"/>
    </source>
</evidence>
<dbReference type="GO" id="GO:0004519">
    <property type="term" value="F:endonuclease activity"/>
    <property type="evidence" value="ECO:0007669"/>
    <property type="project" value="UniProtKB-KW"/>
</dbReference>
<evidence type="ECO:0000256" key="7">
    <source>
        <dbReference type="ARBA" id="ARBA00022759"/>
    </source>
</evidence>
<evidence type="ECO:0000313" key="12">
    <source>
        <dbReference type="EMBL" id="CAB5369224.1"/>
    </source>
</evidence>
<dbReference type="OrthoDB" id="2453828at2759"/>
<gene>
    <name evidence="12" type="ORF">CHRIB12_LOCUS12089</name>
    <name evidence="13" type="ORF">CHRIB12_LOCUS12090</name>
</gene>
<evidence type="ECO:0000256" key="10">
    <source>
        <dbReference type="ARBA" id="ARBA00023125"/>
    </source>
</evidence>
<dbReference type="Proteomes" id="UP000684084">
    <property type="component" value="Unassembled WGS sequence"/>
</dbReference>
<organism evidence="13 14">
    <name type="scientific">Rhizophagus irregularis</name>
    <dbReference type="NCBI Taxonomy" id="588596"/>
    <lineage>
        <taxon>Eukaryota</taxon>
        <taxon>Fungi</taxon>
        <taxon>Fungi incertae sedis</taxon>
        <taxon>Mucoromycota</taxon>
        <taxon>Glomeromycotina</taxon>
        <taxon>Glomeromycetes</taxon>
        <taxon>Glomerales</taxon>
        <taxon>Glomeraceae</taxon>
        <taxon>Rhizophagus</taxon>
    </lineage>
</organism>
<reference evidence="13" key="1">
    <citation type="submission" date="2020-05" db="EMBL/GenBank/DDBJ databases">
        <authorList>
            <person name="Rincon C."/>
            <person name="Sanders R I."/>
            <person name="Robbins C."/>
            <person name="Chaturvedi A."/>
        </authorList>
    </citation>
    <scope>NUCLEOTIDE SEQUENCE</scope>
    <source>
        <strain evidence="13">CHB12</strain>
    </source>
</reference>
<keyword evidence="1" id="KW-0808">Transferase</keyword>
<keyword evidence="5" id="KW-0479">Metal-binding</keyword>
<dbReference type="VEuPathDB" id="FungiDB:RhiirFUN_016693"/>
<keyword evidence="2" id="KW-0548">Nucleotidyltransferase</keyword>
<dbReference type="GO" id="GO:0003677">
    <property type="term" value="F:DNA binding"/>
    <property type="evidence" value="ECO:0007669"/>
    <property type="project" value="UniProtKB-KW"/>
</dbReference>
<evidence type="ECO:0000256" key="6">
    <source>
        <dbReference type="ARBA" id="ARBA00022741"/>
    </source>
</evidence>
<keyword evidence="4" id="KW-0540">Nuclease</keyword>